<evidence type="ECO:0000256" key="1">
    <source>
        <dbReference type="SAM" id="Phobius"/>
    </source>
</evidence>
<proteinExistence type="predicted"/>
<sequence>MVRFISSSPSSYMFFIKSMIPDIGSFSLSTLGLNLSSLKCRSNQLPFEALQRVITTFVGFTTTLHFSGTISLFSFGMAQR</sequence>
<keyword evidence="1" id="KW-0472">Membrane</keyword>
<feature type="transmembrane region" description="Helical" evidence="1">
    <location>
        <begin position="53"/>
        <end position="75"/>
    </location>
</feature>
<keyword evidence="1" id="KW-1133">Transmembrane helix</keyword>
<reference evidence="2" key="1">
    <citation type="submission" date="2014-09" db="EMBL/GenBank/DDBJ databases">
        <authorList>
            <person name="Magalhaes I.L.F."/>
            <person name="Oliveira U."/>
            <person name="Santos F.R."/>
            <person name="Vidigal T.H.D.A."/>
            <person name="Brescovit A.D."/>
            <person name="Santos A.J."/>
        </authorList>
    </citation>
    <scope>NUCLEOTIDE SEQUENCE</scope>
    <source>
        <tissue evidence="2">Shoot tissue taken approximately 20 cm above the soil surface</tissue>
    </source>
</reference>
<organism evidence="2">
    <name type="scientific">Arundo donax</name>
    <name type="common">Giant reed</name>
    <name type="synonym">Donax arundinaceus</name>
    <dbReference type="NCBI Taxonomy" id="35708"/>
    <lineage>
        <taxon>Eukaryota</taxon>
        <taxon>Viridiplantae</taxon>
        <taxon>Streptophyta</taxon>
        <taxon>Embryophyta</taxon>
        <taxon>Tracheophyta</taxon>
        <taxon>Spermatophyta</taxon>
        <taxon>Magnoliopsida</taxon>
        <taxon>Liliopsida</taxon>
        <taxon>Poales</taxon>
        <taxon>Poaceae</taxon>
        <taxon>PACMAD clade</taxon>
        <taxon>Arundinoideae</taxon>
        <taxon>Arundineae</taxon>
        <taxon>Arundo</taxon>
    </lineage>
</organism>
<name>A0A0A9G6N6_ARUDO</name>
<reference evidence="2" key="2">
    <citation type="journal article" date="2015" name="Data Brief">
        <title>Shoot transcriptome of the giant reed, Arundo donax.</title>
        <authorList>
            <person name="Barrero R.A."/>
            <person name="Guerrero F.D."/>
            <person name="Moolhuijzen P."/>
            <person name="Goolsby J.A."/>
            <person name="Tidwell J."/>
            <person name="Bellgard S.E."/>
            <person name="Bellgard M.I."/>
        </authorList>
    </citation>
    <scope>NUCLEOTIDE SEQUENCE</scope>
    <source>
        <tissue evidence="2">Shoot tissue taken approximately 20 cm above the soil surface</tissue>
    </source>
</reference>
<accession>A0A0A9G6N6</accession>
<dbReference type="AlphaFoldDB" id="A0A0A9G6N6"/>
<protein>
    <submittedName>
        <fullName evidence="2">Pco119358</fullName>
    </submittedName>
</protein>
<evidence type="ECO:0000313" key="2">
    <source>
        <dbReference type="EMBL" id="JAE20132.1"/>
    </source>
</evidence>
<keyword evidence="1" id="KW-0812">Transmembrane</keyword>
<dbReference type="EMBL" id="GBRH01177764">
    <property type="protein sequence ID" value="JAE20132.1"/>
    <property type="molecule type" value="Transcribed_RNA"/>
</dbReference>